<feature type="transmembrane region" description="Helical" evidence="1">
    <location>
        <begin position="51"/>
        <end position="69"/>
    </location>
</feature>
<accession>A0ABY2KZ42</accession>
<feature type="transmembrane region" description="Helical" evidence="1">
    <location>
        <begin position="20"/>
        <end position="39"/>
    </location>
</feature>
<keyword evidence="1" id="KW-0472">Membrane</keyword>
<protein>
    <submittedName>
        <fullName evidence="2">Uncharacterized protein</fullName>
    </submittedName>
</protein>
<keyword evidence="1" id="KW-0812">Transmembrane</keyword>
<proteinExistence type="predicted"/>
<sequence>MGELITMFVDYLRSEVLPLWDPLFFFVVILGATFVLKIIERNDIQLSKSNKFWIVFTFATIASFTYISLAKFSGKLTDPQYALFRNFLNYVAAIMFYHIIIKTSVRLFRFGVEWGSVTLNRRLQKNEKRRTKDV</sequence>
<comment type="caution">
    <text evidence="2">The sequence shown here is derived from an EMBL/GenBank/DDBJ whole genome shotgun (WGS) entry which is preliminary data.</text>
</comment>
<feature type="transmembrane region" description="Helical" evidence="1">
    <location>
        <begin position="81"/>
        <end position="100"/>
    </location>
</feature>
<evidence type="ECO:0000256" key="1">
    <source>
        <dbReference type="SAM" id="Phobius"/>
    </source>
</evidence>
<reference evidence="3" key="1">
    <citation type="journal article" date="2019" name="PLoS Negl. Trop. Dis.">
        <title>Revisiting the worldwide diversity of Leptospira species in the environment.</title>
        <authorList>
            <person name="Vincent A.T."/>
            <person name="Schiettekatte O."/>
            <person name="Bourhy P."/>
            <person name="Veyrier F.J."/>
            <person name="Picardeau M."/>
        </authorList>
    </citation>
    <scope>NUCLEOTIDE SEQUENCE [LARGE SCALE GENOMIC DNA]</scope>
    <source>
        <strain evidence="3">201800295</strain>
    </source>
</reference>
<dbReference type="RefSeq" id="WP_135755058.1">
    <property type="nucleotide sequence ID" value="NZ_RQFD01000021.1"/>
</dbReference>
<gene>
    <name evidence="2" type="ORF">EHQ10_18940</name>
</gene>
<dbReference type="Proteomes" id="UP000297617">
    <property type="component" value="Unassembled WGS sequence"/>
</dbReference>
<name>A0ABY2KZ42_9LEPT</name>
<organism evidence="2 3">
    <name type="scientific">Leptospira bouyouniensis</name>
    <dbReference type="NCBI Taxonomy" id="2484911"/>
    <lineage>
        <taxon>Bacteria</taxon>
        <taxon>Pseudomonadati</taxon>
        <taxon>Spirochaetota</taxon>
        <taxon>Spirochaetia</taxon>
        <taxon>Leptospirales</taxon>
        <taxon>Leptospiraceae</taxon>
        <taxon>Leptospira</taxon>
    </lineage>
</organism>
<keyword evidence="3" id="KW-1185">Reference proteome</keyword>
<evidence type="ECO:0000313" key="3">
    <source>
        <dbReference type="Proteomes" id="UP000297617"/>
    </source>
</evidence>
<keyword evidence="1" id="KW-1133">Transmembrane helix</keyword>
<dbReference type="EMBL" id="RQFD01000021">
    <property type="protein sequence ID" value="TGK45525.1"/>
    <property type="molecule type" value="Genomic_DNA"/>
</dbReference>
<evidence type="ECO:0000313" key="2">
    <source>
        <dbReference type="EMBL" id="TGK45525.1"/>
    </source>
</evidence>